<proteinExistence type="predicted"/>
<sequence>MAAAPIGQQCFGVLWCGGDVAEAVVLFVGGADRWACCGTRDTLAVVEGVVDCVEVLGDGGLQIRGLVHAVALPRV</sequence>
<dbReference type="RefSeq" id="WP_195133999.1">
    <property type="nucleotide sequence ID" value="NZ_JADLQX010000060.1"/>
</dbReference>
<accession>A0ABS0D1V8</accession>
<evidence type="ECO:0000313" key="1">
    <source>
        <dbReference type="EMBL" id="MBF6302817.1"/>
    </source>
</evidence>
<gene>
    <name evidence="1" type="ORF">IU459_35590</name>
</gene>
<reference evidence="1 2" key="1">
    <citation type="submission" date="2020-10" db="EMBL/GenBank/DDBJ databases">
        <title>Identification of Nocardia species via Next-generation sequencing and recognition of intraspecies genetic diversity.</title>
        <authorList>
            <person name="Li P."/>
            <person name="Li P."/>
            <person name="Lu B."/>
        </authorList>
    </citation>
    <scope>NUCLEOTIDE SEQUENCE [LARGE SCALE GENOMIC DNA]</scope>
    <source>
        <strain evidence="1 2">BJ06-0157</strain>
    </source>
</reference>
<protein>
    <submittedName>
        <fullName evidence="1">Uncharacterized protein</fullName>
    </submittedName>
</protein>
<evidence type="ECO:0000313" key="2">
    <source>
        <dbReference type="Proteomes" id="UP000702209"/>
    </source>
</evidence>
<dbReference type="Proteomes" id="UP000702209">
    <property type="component" value="Unassembled WGS sequence"/>
</dbReference>
<keyword evidence="2" id="KW-1185">Reference proteome</keyword>
<comment type="caution">
    <text evidence="1">The sequence shown here is derived from an EMBL/GenBank/DDBJ whole genome shotgun (WGS) entry which is preliminary data.</text>
</comment>
<name>A0ABS0D1V8_9NOCA</name>
<organism evidence="1 2">
    <name type="scientific">Nocardia amamiensis</name>
    <dbReference type="NCBI Taxonomy" id="404578"/>
    <lineage>
        <taxon>Bacteria</taxon>
        <taxon>Bacillati</taxon>
        <taxon>Actinomycetota</taxon>
        <taxon>Actinomycetes</taxon>
        <taxon>Mycobacteriales</taxon>
        <taxon>Nocardiaceae</taxon>
        <taxon>Nocardia</taxon>
    </lineage>
</organism>
<dbReference type="EMBL" id="JADLQX010000060">
    <property type="protein sequence ID" value="MBF6302817.1"/>
    <property type="molecule type" value="Genomic_DNA"/>
</dbReference>